<dbReference type="InterPro" id="IPR042119">
    <property type="entry name" value="QueA_dom2"/>
</dbReference>
<reference evidence="14" key="1">
    <citation type="submission" date="2024-01" db="EMBL/GenBank/DDBJ databases">
        <title>The first autotrophic representatives of the genus Thermodesulfovibrio.</title>
        <authorList>
            <person name="Maltseva A.I."/>
            <person name="Elcheninov A.G."/>
            <person name="Kublanov I.V."/>
            <person name="Lebedinsky A.V."/>
            <person name="Frolov E.N."/>
        </authorList>
    </citation>
    <scope>NUCLEOTIDE SEQUENCE</scope>
    <source>
        <strain evidence="14">3462-1</strain>
    </source>
</reference>
<evidence type="ECO:0000256" key="9">
    <source>
        <dbReference type="ARBA" id="ARBA00061210"/>
    </source>
</evidence>
<evidence type="ECO:0000256" key="11">
    <source>
        <dbReference type="ARBA" id="ARBA00069325"/>
    </source>
</evidence>
<keyword evidence="4 13" id="KW-0963">Cytoplasm</keyword>
<name>A0AAU8H3H2_9BACT</name>
<evidence type="ECO:0000313" key="14">
    <source>
        <dbReference type="EMBL" id="XCH49310.1"/>
    </source>
</evidence>
<comment type="catalytic activity">
    <reaction evidence="8 13">
        <text>7-aminomethyl-7-carbaguanosine(34) in tRNA + S-adenosyl-L-methionine = epoxyqueuosine(34) in tRNA + adenine + L-methionine + 2 H(+)</text>
        <dbReference type="Rhea" id="RHEA:32155"/>
        <dbReference type="Rhea" id="RHEA-COMP:10342"/>
        <dbReference type="Rhea" id="RHEA-COMP:18582"/>
        <dbReference type="ChEBI" id="CHEBI:15378"/>
        <dbReference type="ChEBI" id="CHEBI:16708"/>
        <dbReference type="ChEBI" id="CHEBI:57844"/>
        <dbReference type="ChEBI" id="CHEBI:59789"/>
        <dbReference type="ChEBI" id="CHEBI:82833"/>
        <dbReference type="ChEBI" id="CHEBI:194443"/>
        <dbReference type="EC" id="2.4.99.17"/>
    </reaction>
</comment>
<evidence type="ECO:0000256" key="12">
    <source>
        <dbReference type="ARBA" id="ARBA00076160"/>
    </source>
</evidence>
<sequence length="344" mass="39139">MKITELDYSLPVDLIAQYPLPERDKARLMVLHKQTGQIEHKIFSEIVEYFSRGDMLIINNTKVIPARVIGKKPTGGKIEILLVKQKKVSHDCVIWEVMTKSGYEGEVLIDEVKAEIKTNCDGKQIVFRMTPQDVKKLIDKKGFMPLPPYIKRKPEDSDRHYYQTVFAKANGSIAAPTAGLHFTEELLKHIENKGVKLREITLHVGVGTFKPIKVENLKEHTMDAEYFEIQRALVEEVNLVKKEGKKIFAVGTTTTRALEGYASGKYEDMGSDEHKIKGSTDIFIYPGYNFKIVDALITNFHLPKSTPLALVYAFCDIDKVKKAYKEAIEKGYRFFSYGDAMLII</sequence>
<dbReference type="GO" id="GO:0008616">
    <property type="term" value="P:tRNA queuosine(34) biosynthetic process"/>
    <property type="evidence" value="ECO:0007669"/>
    <property type="project" value="UniProtKB-UniRule"/>
</dbReference>
<comment type="similarity">
    <text evidence="9 13">Belongs to the QueA family.</text>
</comment>
<accession>A0AAU8H3H2</accession>
<evidence type="ECO:0000256" key="7">
    <source>
        <dbReference type="ARBA" id="ARBA00022785"/>
    </source>
</evidence>
<organism evidence="14">
    <name type="scientific">Thermodesulfovibrio obliviosus</name>
    <dbReference type="NCBI Taxonomy" id="3118332"/>
    <lineage>
        <taxon>Bacteria</taxon>
        <taxon>Pseudomonadati</taxon>
        <taxon>Nitrospirota</taxon>
        <taxon>Thermodesulfovibrionia</taxon>
        <taxon>Thermodesulfovibrionales</taxon>
        <taxon>Thermodesulfovibrionaceae</taxon>
        <taxon>Thermodesulfovibrio</taxon>
    </lineage>
</organism>
<dbReference type="Gene3D" id="2.40.10.240">
    <property type="entry name" value="QueA-like"/>
    <property type="match status" value="1"/>
</dbReference>
<dbReference type="AlphaFoldDB" id="A0AAU8H3H2"/>
<dbReference type="EMBL" id="CP144374">
    <property type="protein sequence ID" value="XCH49310.1"/>
    <property type="molecule type" value="Genomic_DNA"/>
</dbReference>
<keyword evidence="6 13" id="KW-0949">S-adenosyl-L-methionine</keyword>
<comment type="subcellular location">
    <subcellularLocation>
        <location evidence="1 13">Cytoplasm</location>
    </subcellularLocation>
</comment>
<dbReference type="InterPro" id="IPR003699">
    <property type="entry name" value="QueA"/>
</dbReference>
<evidence type="ECO:0000256" key="4">
    <source>
        <dbReference type="ARBA" id="ARBA00022490"/>
    </source>
</evidence>
<dbReference type="Pfam" id="PF02547">
    <property type="entry name" value="Queuosine_synth"/>
    <property type="match status" value="1"/>
</dbReference>
<dbReference type="GO" id="GO:0005737">
    <property type="term" value="C:cytoplasm"/>
    <property type="evidence" value="ECO:0007669"/>
    <property type="project" value="UniProtKB-SubCell"/>
</dbReference>
<keyword evidence="14" id="KW-0328">Glycosyltransferase</keyword>
<evidence type="ECO:0000256" key="1">
    <source>
        <dbReference type="ARBA" id="ARBA00004496"/>
    </source>
</evidence>
<evidence type="ECO:0000256" key="8">
    <source>
        <dbReference type="ARBA" id="ARBA00052751"/>
    </source>
</evidence>
<evidence type="ECO:0000256" key="6">
    <source>
        <dbReference type="ARBA" id="ARBA00022691"/>
    </source>
</evidence>
<evidence type="ECO:0000256" key="5">
    <source>
        <dbReference type="ARBA" id="ARBA00022679"/>
    </source>
</evidence>
<dbReference type="Gene3D" id="3.40.1780.10">
    <property type="entry name" value="QueA-like"/>
    <property type="match status" value="1"/>
</dbReference>
<evidence type="ECO:0000256" key="13">
    <source>
        <dbReference type="HAMAP-Rule" id="MF_00113"/>
    </source>
</evidence>
<evidence type="ECO:0000256" key="3">
    <source>
        <dbReference type="ARBA" id="ARBA00011245"/>
    </source>
</evidence>
<comment type="pathway">
    <text evidence="2 13">tRNA modification; tRNA-queuosine biosynthesis.</text>
</comment>
<keyword evidence="7 13" id="KW-0671">Queuosine biosynthesis</keyword>
<comment type="function">
    <text evidence="13">Transfers and isomerizes the ribose moiety from AdoMet to the 7-aminomethyl group of 7-deazaguanine (preQ1-tRNA) to give epoxyqueuosine (oQ-tRNA).</text>
</comment>
<dbReference type="NCBIfam" id="TIGR00113">
    <property type="entry name" value="queA"/>
    <property type="match status" value="1"/>
</dbReference>
<dbReference type="FunFam" id="3.40.1780.10:FF:000001">
    <property type="entry name" value="S-adenosylmethionine:tRNA ribosyltransferase-isomerase"/>
    <property type="match status" value="1"/>
</dbReference>
<dbReference type="GO" id="GO:0051075">
    <property type="term" value="F:S-adenosylmethionine:tRNA ribosyltransferase-isomerase activity"/>
    <property type="evidence" value="ECO:0007669"/>
    <property type="project" value="UniProtKB-EC"/>
</dbReference>
<evidence type="ECO:0000256" key="2">
    <source>
        <dbReference type="ARBA" id="ARBA00004691"/>
    </source>
</evidence>
<comment type="subunit">
    <text evidence="3 13">Monomer.</text>
</comment>
<dbReference type="PANTHER" id="PTHR30307">
    <property type="entry name" value="S-ADENOSYLMETHIONINE:TRNA RIBOSYLTRANSFERASE-ISOMERASE"/>
    <property type="match status" value="1"/>
</dbReference>
<protein>
    <recommendedName>
        <fullName evidence="11 13">S-adenosylmethionine:tRNA ribosyltransferase-isomerase</fullName>
        <ecNumber evidence="10 13">2.4.99.17</ecNumber>
    </recommendedName>
    <alternativeName>
        <fullName evidence="12 13">Queuosine biosynthesis protein QueA</fullName>
    </alternativeName>
</protein>
<dbReference type="HAMAP" id="MF_00113">
    <property type="entry name" value="QueA"/>
    <property type="match status" value="1"/>
</dbReference>
<dbReference type="RefSeq" id="WP_353686938.1">
    <property type="nucleotide sequence ID" value="NZ_CP144374.1"/>
</dbReference>
<dbReference type="NCBIfam" id="NF001140">
    <property type="entry name" value="PRK00147.1"/>
    <property type="match status" value="1"/>
</dbReference>
<dbReference type="InterPro" id="IPR042118">
    <property type="entry name" value="QueA_dom1"/>
</dbReference>
<gene>
    <name evidence="13 14" type="primary">queA</name>
    <name evidence="14" type="ORF">V4D31_03885</name>
</gene>
<dbReference type="KEGG" id="tob:V4D31_03885"/>
<dbReference type="EC" id="2.4.99.17" evidence="10 13"/>
<proteinExistence type="inferred from homology"/>
<evidence type="ECO:0000256" key="10">
    <source>
        <dbReference type="ARBA" id="ARBA00066503"/>
    </source>
</evidence>
<dbReference type="PANTHER" id="PTHR30307:SF0">
    <property type="entry name" value="S-ADENOSYLMETHIONINE:TRNA RIBOSYLTRANSFERASE-ISOMERASE"/>
    <property type="match status" value="1"/>
</dbReference>
<dbReference type="SUPFAM" id="SSF111337">
    <property type="entry name" value="QueA-like"/>
    <property type="match status" value="1"/>
</dbReference>
<keyword evidence="5 13" id="KW-0808">Transferase</keyword>
<dbReference type="InterPro" id="IPR036100">
    <property type="entry name" value="QueA_sf"/>
</dbReference>